<evidence type="ECO:0000256" key="5">
    <source>
        <dbReference type="ARBA" id="ARBA00022857"/>
    </source>
</evidence>
<protein>
    <recommendedName>
        <fullName evidence="3 8">Dihydrofolate reductase</fullName>
        <ecNumber evidence="3 8">1.5.1.3</ecNumber>
    </recommendedName>
</protein>
<dbReference type="GO" id="GO:0046655">
    <property type="term" value="P:folic acid metabolic process"/>
    <property type="evidence" value="ECO:0007669"/>
    <property type="project" value="TreeGrafter"/>
</dbReference>
<accession>A0A5C5WPZ1</accession>
<keyword evidence="6 8" id="KW-0560">Oxidoreductase</keyword>
<dbReference type="Pfam" id="PF00186">
    <property type="entry name" value="DHFR_1"/>
    <property type="match status" value="1"/>
</dbReference>
<proteinExistence type="inferred from homology"/>
<dbReference type="InterPro" id="IPR012259">
    <property type="entry name" value="DHFR"/>
</dbReference>
<comment type="catalytic activity">
    <reaction evidence="8">
        <text>(6S)-5,6,7,8-tetrahydrofolate + NADP(+) = 7,8-dihydrofolate + NADPH + H(+)</text>
        <dbReference type="Rhea" id="RHEA:15009"/>
        <dbReference type="ChEBI" id="CHEBI:15378"/>
        <dbReference type="ChEBI" id="CHEBI:57451"/>
        <dbReference type="ChEBI" id="CHEBI:57453"/>
        <dbReference type="ChEBI" id="CHEBI:57783"/>
        <dbReference type="ChEBI" id="CHEBI:58349"/>
        <dbReference type="EC" id="1.5.1.3"/>
    </reaction>
</comment>
<gene>
    <name evidence="11" type="primary">dhfrIII</name>
    <name evidence="11" type="ORF">Pla22_01240</name>
</gene>
<name>A0A5C5WPZ1_9BACT</name>
<dbReference type="GO" id="GO:0006730">
    <property type="term" value="P:one-carbon metabolic process"/>
    <property type="evidence" value="ECO:0007669"/>
    <property type="project" value="UniProtKB-KW"/>
</dbReference>
<dbReference type="InterPro" id="IPR001796">
    <property type="entry name" value="DHFR_dom"/>
</dbReference>
<organism evidence="11 12">
    <name type="scientific">Rubripirellula amarantea</name>
    <dbReference type="NCBI Taxonomy" id="2527999"/>
    <lineage>
        <taxon>Bacteria</taxon>
        <taxon>Pseudomonadati</taxon>
        <taxon>Planctomycetota</taxon>
        <taxon>Planctomycetia</taxon>
        <taxon>Pirellulales</taxon>
        <taxon>Pirellulaceae</taxon>
        <taxon>Rubripirellula</taxon>
    </lineage>
</organism>
<reference evidence="11 12" key="1">
    <citation type="submission" date="2019-02" db="EMBL/GenBank/DDBJ databases">
        <title>Deep-cultivation of Planctomycetes and their phenomic and genomic characterization uncovers novel biology.</title>
        <authorList>
            <person name="Wiegand S."/>
            <person name="Jogler M."/>
            <person name="Boedeker C."/>
            <person name="Pinto D."/>
            <person name="Vollmers J."/>
            <person name="Rivas-Marin E."/>
            <person name="Kohn T."/>
            <person name="Peeters S.H."/>
            <person name="Heuer A."/>
            <person name="Rast P."/>
            <person name="Oberbeckmann S."/>
            <person name="Bunk B."/>
            <person name="Jeske O."/>
            <person name="Meyerdierks A."/>
            <person name="Storesund J.E."/>
            <person name="Kallscheuer N."/>
            <person name="Luecker S."/>
            <person name="Lage O.M."/>
            <person name="Pohl T."/>
            <person name="Merkel B.J."/>
            <person name="Hornburger P."/>
            <person name="Mueller R.-W."/>
            <person name="Bruemmer F."/>
            <person name="Labrenz M."/>
            <person name="Spormann A.M."/>
            <person name="Op Den Camp H."/>
            <person name="Overmann J."/>
            <person name="Amann R."/>
            <person name="Jetten M.S.M."/>
            <person name="Mascher T."/>
            <person name="Medema M.H."/>
            <person name="Devos D.P."/>
            <person name="Kaster A.-K."/>
            <person name="Ovreas L."/>
            <person name="Rohde M."/>
            <person name="Galperin M.Y."/>
            <person name="Jogler C."/>
        </authorList>
    </citation>
    <scope>NUCLEOTIDE SEQUENCE [LARGE SCALE GENOMIC DNA]</scope>
    <source>
        <strain evidence="11 12">Pla22</strain>
    </source>
</reference>
<dbReference type="GO" id="GO:0046452">
    <property type="term" value="P:dihydrofolate metabolic process"/>
    <property type="evidence" value="ECO:0007669"/>
    <property type="project" value="TreeGrafter"/>
</dbReference>
<dbReference type="AlphaFoldDB" id="A0A5C5WPZ1"/>
<feature type="domain" description="DHFR" evidence="10">
    <location>
        <begin position="10"/>
        <end position="172"/>
    </location>
</feature>
<dbReference type="InterPro" id="IPR017925">
    <property type="entry name" value="DHFR_CS"/>
</dbReference>
<sequence length="178" mass="19447">MSDKVSSVGALTAIVAMTPAGVIGLNGDMPWRLSSDLRRFKKLTLGGVLIMGRKTYDSIGRPLPGRQTVVITRQDEWSADGVHRAKSPEEALEVAAELAGSAKNGAYVVGGAEIYRQLMPSCEKVFLTRVLSQVQGDTHLDLDLSGFDIVEQTRIPASDRDDVPTEFVKLRRKKSVRH</sequence>
<dbReference type="GO" id="GO:0004146">
    <property type="term" value="F:dihydrofolate reductase activity"/>
    <property type="evidence" value="ECO:0007669"/>
    <property type="project" value="UniProtKB-EC"/>
</dbReference>
<dbReference type="PROSITE" id="PS51330">
    <property type="entry name" value="DHFR_2"/>
    <property type="match status" value="1"/>
</dbReference>
<dbReference type="GO" id="GO:0046654">
    <property type="term" value="P:tetrahydrofolate biosynthetic process"/>
    <property type="evidence" value="ECO:0007669"/>
    <property type="project" value="UniProtKB-UniPathway"/>
</dbReference>
<keyword evidence="5 8" id="KW-0521">NADP</keyword>
<evidence type="ECO:0000256" key="1">
    <source>
        <dbReference type="ARBA" id="ARBA00004903"/>
    </source>
</evidence>
<dbReference type="PANTHER" id="PTHR48069">
    <property type="entry name" value="DIHYDROFOLATE REDUCTASE"/>
    <property type="match status" value="1"/>
</dbReference>
<comment type="caution">
    <text evidence="11">The sequence shown here is derived from an EMBL/GenBank/DDBJ whole genome shotgun (WGS) entry which is preliminary data.</text>
</comment>
<comment type="pathway">
    <text evidence="1 8">Cofactor biosynthesis; tetrahydrofolate biosynthesis; 5,6,7,8-tetrahydrofolate from 7,8-dihydrofolate: step 1/1.</text>
</comment>
<evidence type="ECO:0000256" key="4">
    <source>
        <dbReference type="ARBA" id="ARBA00022563"/>
    </source>
</evidence>
<evidence type="ECO:0000259" key="10">
    <source>
        <dbReference type="PROSITE" id="PS51330"/>
    </source>
</evidence>
<evidence type="ECO:0000256" key="6">
    <source>
        <dbReference type="ARBA" id="ARBA00023002"/>
    </source>
</evidence>
<dbReference type="PANTHER" id="PTHR48069:SF3">
    <property type="entry name" value="DIHYDROFOLATE REDUCTASE"/>
    <property type="match status" value="1"/>
</dbReference>
<evidence type="ECO:0000313" key="12">
    <source>
        <dbReference type="Proteomes" id="UP000316598"/>
    </source>
</evidence>
<comment type="similarity">
    <text evidence="2 8 9">Belongs to the dihydrofolate reductase family.</text>
</comment>
<keyword evidence="12" id="KW-1185">Reference proteome</keyword>
<evidence type="ECO:0000256" key="3">
    <source>
        <dbReference type="ARBA" id="ARBA00012856"/>
    </source>
</evidence>
<dbReference type="PRINTS" id="PR00070">
    <property type="entry name" value="DHFR"/>
</dbReference>
<keyword evidence="4 8" id="KW-0554">One-carbon metabolism</keyword>
<evidence type="ECO:0000256" key="2">
    <source>
        <dbReference type="ARBA" id="ARBA00009539"/>
    </source>
</evidence>
<dbReference type="EC" id="1.5.1.3" evidence="3 8"/>
<evidence type="ECO:0000256" key="7">
    <source>
        <dbReference type="ARBA" id="ARBA00025067"/>
    </source>
</evidence>
<comment type="function">
    <text evidence="7 8">Key enzyme in folate metabolism. Catalyzes an essential reaction for de novo glycine and purine synthesis, and for DNA precursor synthesis.</text>
</comment>
<dbReference type="Proteomes" id="UP000316598">
    <property type="component" value="Unassembled WGS sequence"/>
</dbReference>
<dbReference type="PIRSF" id="PIRSF000194">
    <property type="entry name" value="DHFR"/>
    <property type="match status" value="1"/>
</dbReference>
<dbReference type="PROSITE" id="PS00075">
    <property type="entry name" value="DHFR_1"/>
    <property type="match status" value="1"/>
</dbReference>
<dbReference type="UniPathway" id="UPA00077">
    <property type="reaction ID" value="UER00158"/>
</dbReference>
<dbReference type="GO" id="GO:0050661">
    <property type="term" value="F:NADP binding"/>
    <property type="evidence" value="ECO:0007669"/>
    <property type="project" value="InterPro"/>
</dbReference>
<evidence type="ECO:0000256" key="9">
    <source>
        <dbReference type="RuleBase" id="RU004474"/>
    </source>
</evidence>
<dbReference type="EMBL" id="SJPI01000001">
    <property type="protein sequence ID" value="TWT52500.1"/>
    <property type="molecule type" value="Genomic_DNA"/>
</dbReference>
<dbReference type="CDD" id="cd00209">
    <property type="entry name" value="DHFR"/>
    <property type="match status" value="1"/>
</dbReference>
<evidence type="ECO:0000313" key="11">
    <source>
        <dbReference type="EMBL" id="TWT52500.1"/>
    </source>
</evidence>
<dbReference type="Gene3D" id="3.40.430.10">
    <property type="entry name" value="Dihydrofolate Reductase, subunit A"/>
    <property type="match status" value="1"/>
</dbReference>
<evidence type="ECO:0000256" key="8">
    <source>
        <dbReference type="PIRNR" id="PIRNR000194"/>
    </source>
</evidence>
<dbReference type="GO" id="GO:0005829">
    <property type="term" value="C:cytosol"/>
    <property type="evidence" value="ECO:0007669"/>
    <property type="project" value="TreeGrafter"/>
</dbReference>
<dbReference type="InterPro" id="IPR024072">
    <property type="entry name" value="DHFR-like_dom_sf"/>
</dbReference>
<dbReference type="SUPFAM" id="SSF53597">
    <property type="entry name" value="Dihydrofolate reductase-like"/>
    <property type="match status" value="1"/>
</dbReference>